<protein>
    <submittedName>
        <fullName evidence="4">Uncharacterized protein LOC111119367 isoform X1</fullName>
    </submittedName>
</protein>
<keyword evidence="3" id="KW-1185">Reference proteome</keyword>
<dbReference type="GeneID" id="111119367"/>
<dbReference type="KEGG" id="cvn:111119367"/>
<evidence type="ECO:0000313" key="4">
    <source>
        <dbReference type="RefSeq" id="XP_022315167.1"/>
    </source>
</evidence>
<keyword evidence="2" id="KW-0472">Membrane</keyword>
<name>A0A8B8CH79_CRAVI</name>
<feature type="region of interest" description="Disordered" evidence="1">
    <location>
        <begin position="178"/>
        <end position="206"/>
    </location>
</feature>
<evidence type="ECO:0000256" key="1">
    <source>
        <dbReference type="SAM" id="MobiDB-lite"/>
    </source>
</evidence>
<dbReference type="OrthoDB" id="6160403at2759"/>
<evidence type="ECO:0000256" key="2">
    <source>
        <dbReference type="SAM" id="Phobius"/>
    </source>
</evidence>
<dbReference type="RefSeq" id="XP_022315167.1">
    <property type="nucleotide sequence ID" value="XM_022459459.1"/>
</dbReference>
<feature type="transmembrane region" description="Helical" evidence="2">
    <location>
        <begin position="58"/>
        <end position="81"/>
    </location>
</feature>
<reference evidence="3" key="1">
    <citation type="submission" date="2024-06" db="UniProtKB">
        <authorList>
            <consortium name="RefSeq"/>
        </authorList>
    </citation>
    <scope>NUCLEOTIDE SEQUENCE [LARGE SCALE GENOMIC DNA]</scope>
</reference>
<sequence>MQDTVLDGRLSTDSGTELSSAATITTIATATATTTTATLTTTPAYYSGVHHNYDEGTLHLAVVICGLVVFVGILCSVNSLVSFIKSKHQRRQQGMNSGVRPGSSFFQRFSDDPPPYPGKYSRTNMNYLPSYESAIKIANELDQTACRRQAAEVAEADSESQEMKDDCSVIMFTVQEDFNTSSEQSPQNSGMGNSNSVGTQTGSCVV</sequence>
<accession>A0A8B8CH79</accession>
<evidence type="ECO:0000313" key="3">
    <source>
        <dbReference type="Proteomes" id="UP000694844"/>
    </source>
</evidence>
<gene>
    <name evidence="4" type="primary">LOC111119367</name>
</gene>
<reference evidence="4" key="2">
    <citation type="submission" date="2025-08" db="UniProtKB">
        <authorList>
            <consortium name="RefSeq"/>
        </authorList>
    </citation>
    <scope>IDENTIFICATION</scope>
    <source>
        <tissue evidence="4">Whole sample</tissue>
    </source>
</reference>
<proteinExistence type="predicted"/>
<keyword evidence="2" id="KW-0812">Transmembrane</keyword>
<organism evidence="3 4">
    <name type="scientific">Crassostrea virginica</name>
    <name type="common">Eastern oyster</name>
    <dbReference type="NCBI Taxonomy" id="6565"/>
    <lineage>
        <taxon>Eukaryota</taxon>
        <taxon>Metazoa</taxon>
        <taxon>Spiralia</taxon>
        <taxon>Lophotrochozoa</taxon>
        <taxon>Mollusca</taxon>
        <taxon>Bivalvia</taxon>
        <taxon>Autobranchia</taxon>
        <taxon>Pteriomorphia</taxon>
        <taxon>Ostreida</taxon>
        <taxon>Ostreoidea</taxon>
        <taxon>Ostreidae</taxon>
        <taxon>Crassostrea</taxon>
    </lineage>
</organism>
<keyword evidence="2" id="KW-1133">Transmembrane helix</keyword>
<dbReference type="AlphaFoldDB" id="A0A8B8CH79"/>
<dbReference type="Proteomes" id="UP000694844">
    <property type="component" value="Chromosome 1"/>
</dbReference>